<name>A0A8X6XIQ0_9ARAC</name>
<evidence type="ECO:0000313" key="3">
    <source>
        <dbReference type="Proteomes" id="UP000886998"/>
    </source>
</evidence>
<comment type="caution">
    <text evidence="2">The sequence shown here is derived from an EMBL/GenBank/DDBJ whole genome shotgun (WGS) entry which is preliminary data.</text>
</comment>
<evidence type="ECO:0000256" key="1">
    <source>
        <dbReference type="SAM" id="Phobius"/>
    </source>
</evidence>
<dbReference type="AlphaFoldDB" id="A0A8X6XIQ0"/>
<keyword evidence="3" id="KW-1185">Reference proteome</keyword>
<keyword evidence="1" id="KW-0812">Transmembrane</keyword>
<reference evidence="2" key="1">
    <citation type="submission" date="2020-08" db="EMBL/GenBank/DDBJ databases">
        <title>Multicomponent nature underlies the extraordinary mechanical properties of spider dragline silk.</title>
        <authorList>
            <person name="Kono N."/>
            <person name="Nakamura H."/>
            <person name="Mori M."/>
            <person name="Yoshida Y."/>
            <person name="Ohtoshi R."/>
            <person name="Malay A.D."/>
            <person name="Moran D.A.P."/>
            <person name="Tomita M."/>
            <person name="Numata K."/>
            <person name="Arakawa K."/>
        </authorList>
    </citation>
    <scope>NUCLEOTIDE SEQUENCE</scope>
</reference>
<keyword evidence="1" id="KW-0472">Membrane</keyword>
<dbReference type="EMBL" id="BMAV01009234">
    <property type="protein sequence ID" value="GFY53380.1"/>
    <property type="molecule type" value="Genomic_DNA"/>
</dbReference>
<organism evidence="2 3">
    <name type="scientific">Trichonephila inaurata madagascariensis</name>
    <dbReference type="NCBI Taxonomy" id="2747483"/>
    <lineage>
        <taxon>Eukaryota</taxon>
        <taxon>Metazoa</taxon>
        <taxon>Ecdysozoa</taxon>
        <taxon>Arthropoda</taxon>
        <taxon>Chelicerata</taxon>
        <taxon>Arachnida</taxon>
        <taxon>Araneae</taxon>
        <taxon>Araneomorphae</taxon>
        <taxon>Entelegynae</taxon>
        <taxon>Araneoidea</taxon>
        <taxon>Nephilidae</taxon>
        <taxon>Trichonephila</taxon>
        <taxon>Trichonephila inaurata</taxon>
    </lineage>
</organism>
<keyword evidence="1" id="KW-1133">Transmembrane helix</keyword>
<sequence>MIWTTSLNEGGEEHYSGTSLRGMFCILFLAPAPLLRGIFKGETHRGATKIDEETFGLFPFLGKFFPKKKRKKRFVPICPADMFDDGRRKKEHRIIGRWISAFILPQIPSLPHPLLHSRFSFFSSASKMRTFAEINVLLFLVRLKSNLEVKGYYTSGFNAHFSEGCVE</sequence>
<proteinExistence type="predicted"/>
<evidence type="ECO:0000313" key="2">
    <source>
        <dbReference type="EMBL" id="GFY53380.1"/>
    </source>
</evidence>
<accession>A0A8X6XIQ0</accession>
<dbReference type="Proteomes" id="UP000886998">
    <property type="component" value="Unassembled WGS sequence"/>
</dbReference>
<gene>
    <name evidence="2" type="ORF">TNIN_196931</name>
</gene>
<protein>
    <submittedName>
        <fullName evidence="2">Uncharacterized protein</fullName>
    </submittedName>
</protein>
<feature type="transmembrane region" description="Helical" evidence="1">
    <location>
        <begin position="20"/>
        <end position="39"/>
    </location>
</feature>